<feature type="domain" description="DUF7088" evidence="3">
    <location>
        <begin position="35"/>
        <end position="133"/>
    </location>
</feature>
<evidence type="ECO:0000256" key="1">
    <source>
        <dbReference type="SAM" id="Phobius"/>
    </source>
</evidence>
<proteinExistence type="predicted"/>
<organism evidence="4 5">
    <name type="scientific">Flaviaesturariibacter flavus</name>
    <dbReference type="NCBI Taxonomy" id="2502780"/>
    <lineage>
        <taxon>Bacteria</taxon>
        <taxon>Pseudomonadati</taxon>
        <taxon>Bacteroidota</taxon>
        <taxon>Chitinophagia</taxon>
        <taxon>Chitinophagales</taxon>
        <taxon>Chitinophagaceae</taxon>
        <taxon>Flaviaestuariibacter</taxon>
    </lineage>
</organism>
<keyword evidence="5" id="KW-1185">Reference proteome</keyword>
<protein>
    <submittedName>
        <fullName evidence="4">Gliding motility-associated ABC transporter substrate-binding protein GldG</fullName>
    </submittedName>
</protein>
<keyword evidence="1" id="KW-0812">Transmembrane</keyword>
<feature type="domain" description="ABC-type uncharacterised transport system" evidence="2">
    <location>
        <begin position="199"/>
        <end position="502"/>
    </location>
</feature>
<accession>A0A4R1B8T1</accession>
<dbReference type="InterPro" id="IPR019863">
    <property type="entry name" value="Motility-assoc_ABC-rel_GldG"/>
</dbReference>
<keyword evidence="1" id="KW-0472">Membrane</keyword>
<feature type="transmembrane region" description="Helical" evidence="1">
    <location>
        <begin position="537"/>
        <end position="559"/>
    </location>
</feature>
<dbReference type="InterPro" id="IPR055396">
    <property type="entry name" value="DUF7088"/>
</dbReference>
<dbReference type="Pfam" id="PF09822">
    <property type="entry name" value="ABC_transp_aux"/>
    <property type="match status" value="1"/>
</dbReference>
<name>A0A4R1B8T1_9BACT</name>
<comment type="caution">
    <text evidence="4">The sequence shown here is derived from an EMBL/GenBank/DDBJ whole genome shotgun (WGS) entry which is preliminary data.</text>
</comment>
<keyword evidence="1" id="KW-1133">Transmembrane helix</keyword>
<evidence type="ECO:0000313" key="4">
    <source>
        <dbReference type="EMBL" id="TCJ13265.1"/>
    </source>
</evidence>
<dbReference type="RefSeq" id="WP_131449916.1">
    <property type="nucleotide sequence ID" value="NZ_SJZI01000046.1"/>
</dbReference>
<dbReference type="AlphaFoldDB" id="A0A4R1B8T1"/>
<gene>
    <name evidence="4" type="primary">gldG</name>
    <name evidence="4" type="ORF">EPD60_12775</name>
</gene>
<dbReference type="EMBL" id="SJZI01000046">
    <property type="protein sequence ID" value="TCJ13265.1"/>
    <property type="molecule type" value="Genomic_DNA"/>
</dbReference>
<dbReference type="OrthoDB" id="9777219at2"/>
<evidence type="ECO:0000259" key="2">
    <source>
        <dbReference type="Pfam" id="PF09822"/>
    </source>
</evidence>
<dbReference type="NCBIfam" id="TIGR03521">
    <property type="entry name" value="GldG"/>
    <property type="match status" value="1"/>
</dbReference>
<evidence type="ECO:0000259" key="3">
    <source>
        <dbReference type="Pfam" id="PF23357"/>
    </source>
</evidence>
<dbReference type="Pfam" id="PF23357">
    <property type="entry name" value="DUF7088"/>
    <property type="match status" value="1"/>
</dbReference>
<evidence type="ECO:0000313" key="5">
    <source>
        <dbReference type="Proteomes" id="UP000295334"/>
    </source>
</evidence>
<sequence length="567" mass="63671">MNKRNRAGAFIVALLLLLAVNLVAHFAPARFDLTEEHRYSLSKPTQRLLRTLDSTVTIDVYLTGKDLPAFVRKFQGSVSDFLAEARGYSGNKLQYRFINPFEGDTAASRALLDTLRNQYGLVPVAVQAPEKVGDKLEVSGVIHGAVVRYADRAVPVDMLKGQRAFGTSSEELAALYNNVEASIEYKFANAIEKATTKEKPLVAYLLGNGEAWGYNINDAFLTLRENYFADTLNIKEVPYIPAQIDAVVIMKPTVPFSNEDKLKLDQYVTHGGKLFWMVDNMYAEFDSLYKTQGFVAYDRGLNLEDLFFNWGLRINQDLLQDMQSDQLPQVSDGNGQQRLVSWPFFPVLDGTQHPISKNLDGIRSFFPTTMDTVQADGIKKTVLLQSSANARVLGAPAKIDFEFLEIAPDEKLFKRRNVPVAYLAEGPFRSLYAGRVPKSVVDTLAAQQYEIFPVAEKPGKLIVVADGDIALNQFSSSSGPLPMGMNAFTRYTYANKDFFLNSLEYLVNPSDILQTRSKEYTLRLLDPRRVKEERTQWQLINIALPVLLLVGFGWAYGAVRKRKYATR</sequence>
<dbReference type="Proteomes" id="UP000295334">
    <property type="component" value="Unassembled WGS sequence"/>
</dbReference>
<dbReference type="InterPro" id="IPR019196">
    <property type="entry name" value="ABC_transp_unknown"/>
</dbReference>
<reference evidence="4 5" key="1">
    <citation type="submission" date="2019-03" db="EMBL/GenBank/DDBJ databases">
        <authorList>
            <person name="Kim M.K.M."/>
        </authorList>
    </citation>
    <scope>NUCLEOTIDE SEQUENCE [LARGE SCALE GENOMIC DNA]</scope>
    <source>
        <strain evidence="4 5">17J68-12</strain>
    </source>
</reference>